<keyword evidence="1 4" id="KW-0808">Transferase</keyword>
<dbReference type="Proteomes" id="UP000011511">
    <property type="component" value="Unassembled WGS sequence"/>
</dbReference>
<dbReference type="PANTHER" id="PTHR43877">
    <property type="entry name" value="AMINOALKYLPHOSPHONATE N-ACETYLTRANSFERASE-RELATED-RELATED"/>
    <property type="match status" value="1"/>
</dbReference>
<evidence type="ECO:0000259" key="3">
    <source>
        <dbReference type="PROSITE" id="PS51186"/>
    </source>
</evidence>
<dbReference type="InterPro" id="IPR050832">
    <property type="entry name" value="Bact_Acetyltransf"/>
</dbReference>
<gene>
    <name evidence="4" type="ORF">C485_11818</name>
</gene>
<dbReference type="AlphaFoldDB" id="L9ZJY7"/>
<dbReference type="RefSeq" id="WP_007109635.1">
    <property type="nucleotide sequence ID" value="NZ_AOIK01000029.1"/>
</dbReference>
<dbReference type="SUPFAM" id="SSF55729">
    <property type="entry name" value="Acyl-CoA N-acyltransferases (Nat)"/>
    <property type="match status" value="1"/>
</dbReference>
<sequence>MAEDPLIRDAERGDAERIRTVARDGWHAAYDGILGEDTVDTVVDEWYEIDGLHAAIDETLFFVADLGDDLVGFANARQFPERDDGSFELVRIYVCPDHWNRGIGSRLLETVTTAVINEGGDRLRLFVLADNEVGVAFYESHGFERLGEAETALDGGSYREYEYGKRLR</sequence>
<evidence type="ECO:0000313" key="5">
    <source>
        <dbReference type="Proteomes" id="UP000011511"/>
    </source>
</evidence>
<name>L9ZJY7_NATA2</name>
<dbReference type="eggNOG" id="arCOG00844">
    <property type="taxonomic scope" value="Archaea"/>
</dbReference>
<dbReference type="PANTHER" id="PTHR43877:SF1">
    <property type="entry name" value="ACETYLTRANSFERASE"/>
    <property type="match status" value="1"/>
</dbReference>
<dbReference type="PATRIC" id="fig|1227494.3.peg.2372"/>
<keyword evidence="5" id="KW-1185">Reference proteome</keyword>
<dbReference type="EMBL" id="AOIK01000029">
    <property type="protein sequence ID" value="ELY85887.1"/>
    <property type="molecule type" value="Genomic_DNA"/>
</dbReference>
<protein>
    <submittedName>
        <fullName evidence="4">GCN5-related N-acetyltransferase</fullName>
    </submittedName>
</protein>
<dbReference type="Gene3D" id="3.40.630.30">
    <property type="match status" value="1"/>
</dbReference>
<accession>L9ZJY7</accession>
<keyword evidence="2" id="KW-0012">Acyltransferase</keyword>
<dbReference type="InterPro" id="IPR016181">
    <property type="entry name" value="Acyl_CoA_acyltransferase"/>
</dbReference>
<dbReference type="Pfam" id="PF00583">
    <property type="entry name" value="Acetyltransf_1"/>
    <property type="match status" value="1"/>
</dbReference>
<evidence type="ECO:0000256" key="2">
    <source>
        <dbReference type="ARBA" id="ARBA00023315"/>
    </source>
</evidence>
<reference evidence="4 5" key="1">
    <citation type="journal article" date="2014" name="PLoS Genet.">
        <title>Phylogenetically driven sequencing of extremely halophilic archaea reveals strategies for static and dynamic osmo-response.</title>
        <authorList>
            <person name="Becker E.A."/>
            <person name="Seitzer P.M."/>
            <person name="Tritt A."/>
            <person name="Larsen D."/>
            <person name="Krusor M."/>
            <person name="Yao A.I."/>
            <person name="Wu D."/>
            <person name="Madern D."/>
            <person name="Eisen J.A."/>
            <person name="Darling A.E."/>
            <person name="Facciotti M.T."/>
        </authorList>
    </citation>
    <scope>NUCLEOTIDE SEQUENCE [LARGE SCALE GENOMIC DNA]</scope>
    <source>
        <strain evidence="4 5">JCM 12890</strain>
    </source>
</reference>
<feature type="domain" description="N-acetyltransferase" evidence="3">
    <location>
        <begin position="5"/>
        <end position="168"/>
    </location>
</feature>
<evidence type="ECO:0000256" key="1">
    <source>
        <dbReference type="ARBA" id="ARBA00022679"/>
    </source>
</evidence>
<comment type="caution">
    <text evidence="4">The sequence shown here is derived from an EMBL/GenBank/DDBJ whole genome shotgun (WGS) entry which is preliminary data.</text>
</comment>
<proteinExistence type="predicted"/>
<dbReference type="GO" id="GO:0016747">
    <property type="term" value="F:acyltransferase activity, transferring groups other than amino-acyl groups"/>
    <property type="evidence" value="ECO:0007669"/>
    <property type="project" value="InterPro"/>
</dbReference>
<organism evidence="4 5">
    <name type="scientific">Natrinema altunense (strain JCM 12890 / CGMCC 1.3731 / AJ2)</name>
    <dbReference type="NCBI Taxonomy" id="1227494"/>
    <lineage>
        <taxon>Archaea</taxon>
        <taxon>Methanobacteriati</taxon>
        <taxon>Methanobacteriota</taxon>
        <taxon>Stenosarchaea group</taxon>
        <taxon>Halobacteria</taxon>
        <taxon>Halobacteriales</taxon>
        <taxon>Natrialbaceae</taxon>
        <taxon>Natrinema</taxon>
    </lineage>
</organism>
<evidence type="ECO:0000313" key="4">
    <source>
        <dbReference type="EMBL" id="ELY85887.1"/>
    </source>
</evidence>
<dbReference type="PROSITE" id="PS51186">
    <property type="entry name" value="GNAT"/>
    <property type="match status" value="1"/>
</dbReference>
<dbReference type="InterPro" id="IPR000182">
    <property type="entry name" value="GNAT_dom"/>
</dbReference>
<dbReference type="CDD" id="cd04301">
    <property type="entry name" value="NAT_SF"/>
    <property type="match status" value="1"/>
</dbReference>